<feature type="domain" description="Reverse transcriptase" evidence="1">
    <location>
        <begin position="1"/>
        <end position="69"/>
    </location>
</feature>
<organism evidence="2">
    <name type="scientific">Sesamum latifolium</name>
    <dbReference type="NCBI Taxonomy" id="2727402"/>
    <lineage>
        <taxon>Eukaryota</taxon>
        <taxon>Viridiplantae</taxon>
        <taxon>Streptophyta</taxon>
        <taxon>Embryophyta</taxon>
        <taxon>Tracheophyta</taxon>
        <taxon>Spermatophyta</taxon>
        <taxon>Magnoliopsida</taxon>
        <taxon>eudicotyledons</taxon>
        <taxon>Gunneridae</taxon>
        <taxon>Pentapetalae</taxon>
        <taxon>asterids</taxon>
        <taxon>lamiids</taxon>
        <taxon>Lamiales</taxon>
        <taxon>Pedaliaceae</taxon>
        <taxon>Sesamum</taxon>
    </lineage>
</organism>
<dbReference type="PANTHER" id="PTHR24559:SF444">
    <property type="entry name" value="REVERSE TRANSCRIPTASE DOMAIN-CONTAINING PROTEIN"/>
    <property type="match status" value="1"/>
</dbReference>
<dbReference type="EMBL" id="JACGWN010000011">
    <property type="protein sequence ID" value="KAL0420790.1"/>
    <property type="molecule type" value="Genomic_DNA"/>
</dbReference>
<sequence>MPFGLKNIGATYQHLVDRMFREQLGHNMKVYVDDMLVKSRQMDQHLTVLAETFNTLRKYHMKLKIQLNKHLECELAGLQGKSRTLFGMRHANRPAYLAELSLLTKLTPCKPLYLYLVVGQQAVSSVLIKDEDGYQKPVYYVSKVLHGSSNSTLR</sequence>
<reference evidence="2" key="2">
    <citation type="journal article" date="2024" name="Plant">
        <title>Genomic evolution and insights into agronomic trait innovations of Sesamum species.</title>
        <authorList>
            <person name="Miao H."/>
            <person name="Wang L."/>
            <person name="Qu L."/>
            <person name="Liu H."/>
            <person name="Sun Y."/>
            <person name="Le M."/>
            <person name="Wang Q."/>
            <person name="Wei S."/>
            <person name="Zheng Y."/>
            <person name="Lin W."/>
            <person name="Duan Y."/>
            <person name="Cao H."/>
            <person name="Xiong S."/>
            <person name="Wang X."/>
            <person name="Wei L."/>
            <person name="Li C."/>
            <person name="Ma Q."/>
            <person name="Ju M."/>
            <person name="Zhao R."/>
            <person name="Li G."/>
            <person name="Mu C."/>
            <person name="Tian Q."/>
            <person name="Mei H."/>
            <person name="Zhang T."/>
            <person name="Gao T."/>
            <person name="Zhang H."/>
        </authorList>
    </citation>
    <scope>NUCLEOTIDE SEQUENCE</scope>
    <source>
        <strain evidence="2">KEN1</strain>
    </source>
</reference>
<dbReference type="InterPro" id="IPR000477">
    <property type="entry name" value="RT_dom"/>
</dbReference>
<protein>
    <submittedName>
        <fullName evidence="2">Retrovirus-related Pol polyprotein from transposon.6</fullName>
    </submittedName>
</protein>
<name>A0AAW2UTR7_9LAMI</name>
<proteinExistence type="predicted"/>
<dbReference type="InterPro" id="IPR043502">
    <property type="entry name" value="DNA/RNA_pol_sf"/>
</dbReference>
<evidence type="ECO:0000313" key="2">
    <source>
        <dbReference type="EMBL" id="KAL0420790.1"/>
    </source>
</evidence>
<dbReference type="AlphaFoldDB" id="A0AAW2UTR7"/>
<comment type="caution">
    <text evidence="2">The sequence shown here is derived from an EMBL/GenBank/DDBJ whole genome shotgun (WGS) entry which is preliminary data.</text>
</comment>
<reference evidence="2" key="1">
    <citation type="submission" date="2020-06" db="EMBL/GenBank/DDBJ databases">
        <authorList>
            <person name="Li T."/>
            <person name="Hu X."/>
            <person name="Zhang T."/>
            <person name="Song X."/>
            <person name="Zhang H."/>
            <person name="Dai N."/>
            <person name="Sheng W."/>
            <person name="Hou X."/>
            <person name="Wei L."/>
        </authorList>
    </citation>
    <scope>NUCLEOTIDE SEQUENCE</scope>
    <source>
        <strain evidence="2">KEN1</strain>
        <tissue evidence="2">Leaf</tissue>
    </source>
</reference>
<dbReference type="PANTHER" id="PTHR24559">
    <property type="entry name" value="TRANSPOSON TY3-I GAG-POL POLYPROTEIN"/>
    <property type="match status" value="1"/>
</dbReference>
<accession>A0AAW2UTR7</accession>
<dbReference type="SUPFAM" id="SSF56672">
    <property type="entry name" value="DNA/RNA polymerases"/>
    <property type="match status" value="1"/>
</dbReference>
<dbReference type="InterPro" id="IPR043128">
    <property type="entry name" value="Rev_trsase/Diguanyl_cyclase"/>
</dbReference>
<evidence type="ECO:0000259" key="1">
    <source>
        <dbReference type="Pfam" id="PF00078"/>
    </source>
</evidence>
<dbReference type="InterPro" id="IPR053134">
    <property type="entry name" value="RNA-dir_DNA_polymerase"/>
</dbReference>
<gene>
    <name evidence="2" type="ORF">Slati_3101900</name>
</gene>
<dbReference type="Pfam" id="PF00078">
    <property type="entry name" value="RVT_1"/>
    <property type="match status" value="1"/>
</dbReference>
<dbReference type="Gene3D" id="3.30.70.270">
    <property type="match status" value="1"/>
</dbReference>